<dbReference type="PANTHER" id="PTHR43095">
    <property type="entry name" value="SUGAR KINASE"/>
    <property type="match status" value="1"/>
</dbReference>
<proteinExistence type="inferred from homology"/>
<keyword evidence="3 6" id="KW-0418">Kinase</keyword>
<dbReference type="Proteomes" id="UP000245921">
    <property type="component" value="Unassembled WGS sequence"/>
</dbReference>
<dbReference type="CDD" id="cd07779">
    <property type="entry name" value="ASKHA_NBD_FGGY_YgcE-like"/>
    <property type="match status" value="1"/>
</dbReference>
<dbReference type="GO" id="GO:0016301">
    <property type="term" value="F:kinase activity"/>
    <property type="evidence" value="ECO:0007669"/>
    <property type="project" value="UniProtKB-KW"/>
</dbReference>
<dbReference type="InterPro" id="IPR050406">
    <property type="entry name" value="FGGY_Carb_Kinase"/>
</dbReference>
<feature type="domain" description="Carbohydrate kinase FGGY C-terminal" evidence="5">
    <location>
        <begin position="265"/>
        <end position="457"/>
    </location>
</feature>
<evidence type="ECO:0000256" key="2">
    <source>
        <dbReference type="ARBA" id="ARBA00022679"/>
    </source>
</evidence>
<evidence type="ECO:0000259" key="4">
    <source>
        <dbReference type="Pfam" id="PF00370"/>
    </source>
</evidence>
<dbReference type="PIRSF" id="PIRSF000538">
    <property type="entry name" value="GlpK"/>
    <property type="match status" value="1"/>
</dbReference>
<dbReference type="RefSeq" id="WP_109603434.1">
    <property type="nucleotide sequence ID" value="NZ_JAMHJO010000016.1"/>
</dbReference>
<feature type="domain" description="Carbohydrate kinase FGGY N-terminal" evidence="4">
    <location>
        <begin position="7"/>
        <end position="249"/>
    </location>
</feature>
<dbReference type="Pfam" id="PF02782">
    <property type="entry name" value="FGGY_C"/>
    <property type="match status" value="1"/>
</dbReference>
<dbReference type="Pfam" id="PF00370">
    <property type="entry name" value="FGGY_N"/>
    <property type="match status" value="1"/>
</dbReference>
<dbReference type="SUPFAM" id="SSF53067">
    <property type="entry name" value="Actin-like ATPase domain"/>
    <property type="match status" value="2"/>
</dbReference>
<dbReference type="InterPro" id="IPR000577">
    <property type="entry name" value="Carb_kinase_FGGY"/>
</dbReference>
<dbReference type="GO" id="GO:0005975">
    <property type="term" value="P:carbohydrate metabolic process"/>
    <property type="evidence" value="ECO:0007669"/>
    <property type="project" value="InterPro"/>
</dbReference>
<keyword evidence="2" id="KW-0808">Transferase</keyword>
<dbReference type="InterPro" id="IPR018484">
    <property type="entry name" value="FGGY_N"/>
</dbReference>
<evidence type="ECO:0000256" key="1">
    <source>
        <dbReference type="ARBA" id="ARBA00009156"/>
    </source>
</evidence>
<accession>A0AA45HJN1</accession>
<dbReference type="InterPro" id="IPR018485">
    <property type="entry name" value="FGGY_C"/>
</dbReference>
<evidence type="ECO:0000313" key="7">
    <source>
        <dbReference type="Proteomes" id="UP000245921"/>
    </source>
</evidence>
<name>A0AA45HJN1_9BACT</name>
<dbReference type="EMBL" id="QGGI01000001">
    <property type="protein sequence ID" value="PWJ96434.1"/>
    <property type="molecule type" value="Genomic_DNA"/>
</dbReference>
<evidence type="ECO:0000313" key="6">
    <source>
        <dbReference type="EMBL" id="PWJ96434.1"/>
    </source>
</evidence>
<dbReference type="PANTHER" id="PTHR43095:SF5">
    <property type="entry name" value="XYLULOSE KINASE"/>
    <property type="match status" value="1"/>
</dbReference>
<organism evidence="6 7">
    <name type="scientific">Oceanotoga teriensis</name>
    <dbReference type="NCBI Taxonomy" id="515440"/>
    <lineage>
        <taxon>Bacteria</taxon>
        <taxon>Thermotogati</taxon>
        <taxon>Thermotogota</taxon>
        <taxon>Thermotogae</taxon>
        <taxon>Petrotogales</taxon>
        <taxon>Petrotogaceae</taxon>
        <taxon>Oceanotoga</taxon>
    </lineage>
</organism>
<reference evidence="6 7" key="1">
    <citation type="submission" date="2018-05" db="EMBL/GenBank/DDBJ databases">
        <title>Genomic Encyclopedia of Type Strains, Phase IV (KMG-IV): sequencing the most valuable type-strain genomes for metagenomic binning, comparative biology and taxonomic classification.</title>
        <authorList>
            <person name="Goeker M."/>
        </authorList>
    </citation>
    <scope>NUCLEOTIDE SEQUENCE [LARGE SCALE GENOMIC DNA]</scope>
    <source>
        <strain evidence="6 7">DSM 24906</strain>
    </source>
</reference>
<sequence length="519" mass="59889">MQGDERILSIDCGTQSLRGIIFDKFGYIKGYKKIDFNPYFSIKPGWAEQKAEIYWKSLCEATNYLKLENFSEFKKIDAVVITTLRDTMINLDKNGKVLRNTITWLDQRMVKYPGKLYKHEKLIFDLVGMKKTIEIISRESKANWIKENENEVWNKTYKYIQLSAYLNFKLTGEIKDSIANQVGHIPFNYKKRKWEENLSSWKWRIFGIEKDKLSELVEPGTLIGNINKNAEYETGLKNGIPVYAGASDKGCETLANGCIDERCASISFGTTATIQITSNKYIEPIKFMPAYPGIIKNSYNPEVEIFRGYWMISWFKKEFAQKEMEEAKKLNINPEILLNQRLNSIPAGSDGLILQPYWGPHIKTPFAKGSIIGFGDVHTRIHIYRAIIEGINYGLMDGIEMIESKTNKHIEEIKVSGGGSKSETICQITSDMFNRKVLRIHTNEASGLGAAMIGFVSLGIYKNYQEAIKNMIHYKDEFIPDKKNSEIYKDLFHKVYKRIYPRLKNLYIQIKDIANYPNE</sequence>
<dbReference type="AlphaFoldDB" id="A0AA45HJN1"/>
<keyword evidence="7" id="KW-1185">Reference proteome</keyword>
<evidence type="ECO:0000256" key="3">
    <source>
        <dbReference type="ARBA" id="ARBA00022777"/>
    </source>
</evidence>
<dbReference type="InterPro" id="IPR043129">
    <property type="entry name" value="ATPase_NBD"/>
</dbReference>
<evidence type="ECO:0000259" key="5">
    <source>
        <dbReference type="Pfam" id="PF02782"/>
    </source>
</evidence>
<comment type="caution">
    <text evidence="6">The sequence shown here is derived from an EMBL/GenBank/DDBJ whole genome shotgun (WGS) entry which is preliminary data.</text>
</comment>
<gene>
    <name evidence="6" type="ORF">C7380_1015</name>
</gene>
<protein>
    <submittedName>
        <fullName evidence="6">Sugar (Pentulose or hexulose) kinase</fullName>
    </submittedName>
</protein>
<dbReference type="Gene3D" id="3.30.420.40">
    <property type="match status" value="2"/>
</dbReference>
<comment type="similarity">
    <text evidence="1">Belongs to the FGGY kinase family.</text>
</comment>